<dbReference type="Gene3D" id="3.40.50.2000">
    <property type="entry name" value="Glycogen Phosphorylase B"/>
    <property type="match status" value="1"/>
</dbReference>
<feature type="transmembrane region" description="Helical" evidence="1">
    <location>
        <begin position="469"/>
        <end position="492"/>
    </location>
</feature>
<dbReference type="PANTHER" id="PTHR46656">
    <property type="entry name" value="PUTATIVE-RELATED"/>
    <property type="match status" value="1"/>
</dbReference>
<feature type="transmembrane region" description="Helical" evidence="1">
    <location>
        <begin position="135"/>
        <end position="155"/>
    </location>
</feature>
<feature type="transmembrane region" description="Helical" evidence="1">
    <location>
        <begin position="162"/>
        <end position="179"/>
    </location>
</feature>
<organism evidence="2 3">
    <name type="scientific">Ilumatobacter coccineus (strain NBRC 103263 / KCTC 29153 / YM16-304)</name>
    <dbReference type="NCBI Taxonomy" id="1313172"/>
    <lineage>
        <taxon>Bacteria</taxon>
        <taxon>Bacillati</taxon>
        <taxon>Actinomycetota</taxon>
        <taxon>Acidimicrobiia</taxon>
        <taxon>Acidimicrobiales</taxon>
        <taxon>Ilumatobacteraceae</taxon>
        <taxon>Ilumatobacter</taxon>
    </lineage>
</organism>
<dbReference type="Pfam" id="PF09913">
    <property type="entry name" value="DUF2142"/>
    <property type="match status" value="1"/>
</dbReference>
<dbReference type="GO" id="GO:0016757">
    <property type="term" value="F:glycosyltransferase activity"/>
    <property type="evidence" value="ECO:0007669"/>
    <property type="project" value="UniProtKB-KW"/>
</dbReference>
<dbReference type="CDD" id="cd03801">
    <property type="entry name" value="GT4_PimA-like"/>
    <property type="match status" value="1"/>
</dbReference>
<protein>
    <submittedName>
        <fullName evidence="2">Putative glycosyltransferase</fullName>
        <ecNumber evidence="2">2.4.-.-</ecNumber>
    </submittedName>
</protein>
<dbReference type="EC" id="2.4.-.-" evidence="2"/>
<dbReference type="Proteomes" id="UP000011863">
    <property type="component" value="Chromosome"/>
</dbReference>
<evidence type="ECO:0000313" key="2">
    <source>
        <dbReference type="EMBL" id="BAN03308.1"/>
    </source>
</evidence>
<gene>
    <name evidence="2" type="ORF">YM304_29940</name>
</gene>
<dbReference type="PANTHER" id="PTHR46656:SF3">
    <property type="entry name" value="PUTATIVE-RELATED"/>
    <property type="match status" value="1"/>
</dbReference>
<feature type="transmembrane region" description="Helical" evidence="1">
    <location>
        <begin position="270"/>
        <end position="289"/>
    </location>
</feature>
<keyword evidence="2" id="KW-0808">Transferase</keyword>
<feature type="transmembrane region" description="Helical" evidence="1">
    <location>
        <begin position="411"/>
        <end position="432"/>
    </location>
</feature>
<evidence type="ECO:0000256" key="1">
    <source>
        <dbReference type="SAM" id="Phobius"/>
    </source>
</evidence>
<evidence type="ECO:0000313" key="3">
    <source>
        <dbReference type="Proteomes" id="UP000011863"/>
    </source>
</evidence>
<feature type="transmembrane region" description="Helical" evidence="1">
    <location>
        <begin position="444"/>
        <end position="462"/>
    </location>
</feature>
<keyword evidence="1" id="KW-0472">Membrane</keyword>
<keyword evidence="2" id="KW-0328">Glycosyltransferase</keyword>
<feature type="transmembrane region" description="Helical" evidence="1">
    <location>
        <begin position="295"/>
        <end position="317"/>
    </location>
</feature>
<accession>A0A6C7EFB5</accession>
<feature type="transmembrane region" description="Helical" evidence="1">
    <location>
        <begin position="12"/>
        <end position="34"/>
    </location>
</feature>
<dbReference type="AlphaFoldDB" id="A0A6C7EFB5"/>
<keyword evidence="3" id="KW-1185">Reference proteome</keyword>
<sequence length="920" mass="97886">MESTMIGPRQSWKSSSGASLFVVLGVLLLVWIFAVPPSGGPDEPSHMVRAGALIRGELEGDDVPGQVLPAYELPGEIGFPDPGCFVFPAEPASCANDLPIPEGDFYLFTKSDDYPVWGHLPAGFGTLVPGSANRWATRTTDAIIPLLLLGAALLAASRRGPLAGASTLLAVTPLAWFTFAVVNPSGPVIAGGLGLWTALVALAEPSSPVPSSGREAKRSGRGHRLTPWLAALSWAAMVLPRRDGLVYGCLILASAFLILDLDVRSAARRLGRPALAVAAVATAATLAWASRSDTVGSLALFAAPLAPVAALGLRRIAGTRFMAGRRRQAIGAAVAVVVAVLGSLVVMSRRSGGFDRAVLRDVIGQTGLNLNEAIGVLGWDDTPIPTSAVYLWLVVLGMLAGAALVLGSRRLLLGAAGIVGVAVLTSWTLTMVQNSTPLYWQGRYYLPLLVGVPILLGTIRVDAATGRRLAYVVAGSSMLVVNLALAQTMRRFGVGNAGSLSPTDWNTYDTPVPPVVLLVVHVVFSAALVVWIMRRGSVEQTPRPGVNVVGYHHIASGLGEIARELHRSLVAAGVPCTTVDIATSDSPQHRAPRSVPHTLYDTTIVVGAALQTPTIVNDLPQVVAGGQRLIGYWFWELGTVPHDHRQAIDLVDEIWTPTEFVRSAYAAAVDESQTPVRLLPTSIPQPSVVDSDVERWRRELTGGPGDTLFVVSFDLFSVVERKNPFGAIDAFKQAFDDGRRNVRLVIKTMNGDQRPDDLQWIRDEVAGDTRITIVDRFVSDGELDALIAAADVYVSLHRSEGLGLHLATAMWLGTPVIATGWSGNLDLMDADSAALVDARLVPVTNGRGAYPDNATWADPDIDQAAEWMRRLATEHILRAEIVEAARERMRSQPDPDEIGAAMWAAIDGDRSGSRNGTVTA</sequence>
<dbReference type="KEGG" id="aym:YM304_29940"/>
<dbReference type="EMBL" id="AP012057">
    <property type="protein sequence ID" value="BAN03308.1"/>
    <property type="molecule type" value="Genomic_DNA"/>
</dbReference>
<keyword evidence="1" id="KW-1133">Transmembrane helix</keyword>
<name>A0A6C7EFB5_ILUCY</name>
<keyword evidence="1" id="KW-0812">Transmembrane</keyword>
<feature type="transmembrane region" description="Helical" evidence="1">
    <location>
        <begin position="329"/>
        <end position="347"/>
    </location>
</feature>
<feature type="transmembrane region" description="Helical" evidence="1">
    <location>
        <begin position="512"/>
        <end position="533"/>
    </location>
</feature>
<proteinExistence type="predicted"/>
<feature type="transmembrane region" description="Helical" evidence="1">
    <location>
        <begin position="245"/>
        <end position="263"/>
    </location>
</feature>
<dbReference type="Pfam" id="PF13692">
    <property type="entry name" value="Glyco_trans_1_4"/>
    <property type="match status" value="1"/>
</dbReference>
<reference evidence="2 3" key="1">
    <citation type="journal article" date="2013" name="Int. J. Syst. Evol. Microbiol.">
        <title>Ilumatobacter nonamiense sp. nov. and Ilumatobacter coccineum sp. nov., isolated from seashore sand.</title>
        <authorList>
            <person name="Matsumoto A."/>
            <person name="Kasai H."/>
            <person name="Matsuo Y."/>
            <person name="Shizuri Y."/>
            <person name="Ichikawa N."/>
            <person name="Fujita N."/>
            <person name="Omura S."/>
            <person name="Takahashi Y."/>
        </authorList>
    </citation>
    <scope>NUCLEOTIDE SEQUENCE [LARGE SCALE GENOMIC DNA]</scope>
    <source>
        <strain evidence="3">NBRC 103263 / KCTC 29153 / YM16-304</strain>
    </source>
</reference>
<dbReference type="InterPro" id="IPR018674">
    <property type="entry name" value="DUF2142_membrane"/>
</dbReference>
<dbReference type="SUPFAM" id="SSF53756">
    <property type="entry name" value="UDP-Glycosyltransferase/glycogen phosphorylase"/>
    <property type="match status" value="1"/>
</dbReference>
<feature type="transmembrane region" description="Helical" evidence="1">
    <location>
        <begin position="389"/>
        <end position="406"/>
    </location>
</feature>